<dbReference type="RefSeq" id="WP_014963058.1">
    <property type="nucleotide sequence ID" value="NC_018655.1"/>
</dbReference>
<evidence type="ECO:0000313" key="2">
    <source>
        <dbReference type="Proteomes" id="UP000006101"/>
    </source>
</evidence>
<dbReference type="KEGG" id="nkr:NKOR_03905"/>
<gene>
    <name evidence="1" type="ORF">NKOR_03905</name>
</gene>
<organism evidence="1 2">
    <name type="scientific">Candidatus Nitrosopumilus koreensis AR1</name>
    <dbReference type="NCBI Taxonomy" id="1229908"/>
    <lineage>
        <taxon>Archaea</taxon>
        <taxon>Nitrososphaerota</taxon>
        <taxon>Nitrososphaeria</taxon>
        <taxon>Nitrosopumilales</taxon>
        <taxon>Nitrosopumilaceae</taxon>
        <taxon>Nitrosopumilus</taxon>
    </lineage>
</organism>
<dbReference type="STRING" id="1229908.NKOR_03905"/>
<accession>K0B866</accession>
<dbReference type="Proteomes" id="UP000006101">
    <property type="component" value="Chromosome"/>
</dbReference>
<protein>
    <submittedName>
        <fullName evidence="1">Uncharacterized protein</fullName>
    </submittedName>
</protein>
<proteinExistence type="predicted"/>
<keyword evidence="2" id="KW-1185">Reference proteome</keyword>
<dbReference type="HOGENOM" id="CLU_2874893_0_0_2"/>
<dbReference type="PATRIC" id="fig|1229908.8.peg.840"/>
<dbReference type="AlphaFoldDB" id="K0B866"/>
<dbReference type="GeneID" id="70692816"/>
<reference evidence="1 2" key="1">
    <citation type="journal article" date="2012" name="J. Bacteriol.">
        <title>Draft Genome Sequence of an Ammonia-Oxidizing Archaeon, "Candidatus Nitrosopumilus koreensis" AR1, from Marine Sediment.</title>
        <authorList>
            <person name="Park S.J."/>
            <person name="Kim J.G."/>
            <person name="Jung M.Y."/>
            <person name="Kim S.J."/>
            <person name="Cha I.T."/>
            <person name="Kwon K."/>
            <person name="Lee J.H."/>
            <person name="Rhee S.K."/>
        </authorList>
    </citation>
    <scope>NUCLEOTIDE SEQUENCE [LARGE SCALE GENOMIC DNA]</scope>
    <source>
        <strain evidence="1 2">AR1</strain>
    </source>
</reference>
<evidence type="ECO:0000313" key="1">
    <source>
        <dbReference type="EMBL" id="AFS80671.1"/>
    </source>
</evidence>
<sequence>MIKLSETLYPPFLKWGQYTSQDSENPDTIELKVAETNTFETEFSINVLALIKEKRHGKNTTLN</sequence>
<name>K0B866_9ARCH</name>
<dbReference type="EMBL" id="CP003842">
    <property type="protein sequence ID" value="AFS80671.1"/>
    <property type="molecule type" value="Genomic_DNA"/>
</dbReference>